<comment type="catalytic activity">
    <reaction evidence="7">
        <text>L-aspartate + L-glutamine + ATP + H2O = L-asparagine + L-glutamate + AMP + diphosphate + H(+)</text>
        <dbReference type="Rhea" id="RHEA:12228"/>
        <dbReference type="ChEBI" id="CHEBI:15377"/>
        <dbReference type="ChEBI" id="CHEBI:15378"/>
        <dbReference type="ChEBI" id="CHEBI:29985"/>
        <dbReference type="ChEBI" id="CHEBI:29991"/>
        <dbReference type="ChEBI" id="CHEBI:30616"/>
        <dbReference type="ChEBI" id="CHEBI:33019"/>
        <dbReference type="ChEBI" id="CHEBI:58048"/>
        <dbReference type="ChEBI" id="CHEBI:58359"/>
        <dbReference type="ChEBI" id="CHEBI:456215"/>
        <dbReference type="EC" id="6.3.5.4"/>
    </reaction>
</comment>
<organism evidence="9 10">
    <name type="scientific">Pedobacter ginsengiterrae</name>
    <dbReference type="NCBI Taxonomy" id="871696"/>
    <lineage>
        <taxon>Bacteria</taxon>
        <taxon>Pseudomonadati</taxon>
        <taxon>Bacteroidota</taxon>
        <taxon>Sphingobacteriia</taxon>
        <taxon>Sphingobacteriales</taxon>
        <taxon>Sphingobacteriaceae</taxon>
        <taxon>Pedobacter</taxon>
    </lineage>
</organism>
<dbReference type="InterPro" id="IPR029055">
    <property type="entry name" value="Ntn_hydrolases_N"/>
</dbReference>
<keyword evidence="10" id="KW-1185">Reference proteome</keyword>
<dbReference type="InterPro" id="IPR014729">
    <property type="entry name" value="Rossmann-like_a/b/a_fold"/>
</dbReference>
<dbReference type="RefSeq" id="WP_344765078.1">
    <property type="nucleotide sequence ID" value="NZ_BAABAK010000003.1"/>
</dbReference>
<evidence type="ECO:0000256" key="3">
    <source>
        <dbReference type="ARBA" id="ARBA00012737"/>
    </source>
</evidence>
<evidence type="ECO:0000256" key="4">
    <source>
        <dbReference type="ARBA" id="ARBA00022741"/>
    </source>
</evidence>
<evidence type="ECO:0000313" key="10">
    <source>
        <dbReference type="Proteomes" id="UP001501081"/>
    </source>
</evidence>
<dbReference type="InterPro" id="IPR006426">
    <property type="entry name" value="Asn_synth_AEB"/>
</dbReference>
<dbReference type="Proteomes" id="UP001501081">
    <property type="component" value="Unassembled WGS sequence"/>
</dbReference>
<dbReference type="PIRSF" id="PIRSF001589">
    <property type="entry name" value="Asn_synthetase_glu-h"/>
    <property type="match status" value="1"/>
</dbReference>
<keyword evidence="6" id="KW-0315">Glutamine amidotransferase</keyword>
<name>A0ABP7NXU2_9SPHI</name>
<keyword evidence="5" id="KW-0067">ATP-binding</keyword>
<dbReference type="Pfam" id="PF00733">
    <property type="entry name" value="Asn_synthase"/>
    <property type="match status" value="1"/>
</dbReference>
<accession>A0ABP7NXU2</accession>
<dbReference type="Gene3D" id="3.40.50.620">
    <property type="entry name" value="HUPs"/>
    <property type="match status" value="1"/>
</dbReference>
<evidence type="ECO:0000256" key="2">
    <source>
        <dbReference type="ARBA" id="ARBA00005752"/>
    </source>
</evidence>
<dbReference type="InterPro" id="IPR017932">
    <property type="entry name" value="GATase_2_dom"/>
</dbReference>
<dbReference type="Pfam" id="PF13537">
    <property type="entry name" value="GATase_7"/>
    <property type="match status" value="1"/>
</dbReference>
<dbReference type="EC" id="6.3.5.4" evidence="3"/>
<evidence type="ECO:0000256" key="7">
    <source>
        <dbReference type="ARBA" id="ARBA00048741"/>
    </source>
</evidence>
<dbReference type="SUPFAM" id="SSF52402">
    <property type="entry name" value="Adenine nucleotide alpha hydrolases-like"/>
    <property type="match status" value="1"/>
</dbReference>
<comment type="similarity">
    <text evidence="2">Belongs to the asparagine synthetase family.</text>
</comment>
<dbReference type="CDD" id="cd01991">
    <property type="entry name" value="Asn_synthase_B_C"/>
    <property type="match status" value="1"/>
</dbReference>
<evidence type="ECO:0000256" key="6">
    <source>
        <dbReference type="ARBA" id="ARBA00022962"/>
    </source>
</evidence>
<sequence>MCRIAGIVDKTKTEVQLKAEVKAMCDVMAHGGPDDEGFYFNAVKGIAFGHQRLAFIDLSKAGHQPMFYDQDRYVISFNGEIYNYRDLKAALLNLGYEFNSNSDTEVILAAYAAWGTKSFDKLNGMFAFSLFDAELDYTYLVRDSAGIKPLYYSSTNQQLVFASEVRAFNHTDYHFTENVNWKIYFLAFGHIPEPYTTFSDIEMLPKGSYLVWLHASQTFEIKRYYNPSRETKITDYNEAVLAVKKALKNSVMQHLYSDAPIGAFLSGGIDSSIISILASSVLKNQSSLQTLAVNFDDASYSEKPYQDLISTQIKSNHQEYTINESIFNDKFPAALSAMDQPTTDGINSWFITYFAKENGLKAVLSGIGADELFGGYPSFKRMGLVEKLSKLPGFILKLGLRFSRPALKRAYYLNYKNTVGKYLFLRGFYTPDEIAALLNCSKTQVDTVLQTAKIGNIDPELKNDEQAGWLEYNLYMQNQLLKDTDAMSMQHGVEVRVPFLDKDLVKLVHQIKSDLVYKGAKPKGLLVDAFLKALPEKIWDRPKMGFTFPFQKWLSNNHEFLDKLSNHENEQVRNLTEDFRSGKLHWSKMMALYQVVDGN</sequence>
<dbReference type="EMBL" id="BAABAK010000003">
    <property type="protein sequence ID" value="GAA3956176.1"/>
    <property type="molecule type" value="Genomic_DNA"/>
</dbReference>
<dbReference type="PROSITE" id="PS51278">
    <property type="entry name" value="GATASE_TYPE_2"/>
    <property type="match status" value="1"/>
</dbReference>
<comment type="pathway">
    <text evidence="1">Amino-acid biosynthesis; L-asparagine biosynthesis; L-asparagine from L-aspartate (L-Gln route): step 1/1.</text>
</comment>
<protein>
    <recommendedName>
        <fullName evidence="3">asparagine synthase (glutamine-hydrolyzing)</fullName>
        <ecNumber evidence="3">6.3.5.4</ecNumber>
    </recommendedName>
</protein>
<dbReference type="Gene3D" id="3.60.20.10">
    <property type="entry name" value="Glutamine Phosphoribosylpyrophosphate, subunit 1, domain 1"/>
    <property type="match status" value="1"/>
</dbReference>
<evidence type="ECO:0000259" key="8">
    <source>
        <dbReference type="PROSITE" id="PS51278"/>
    </source>
</evidence>
<evidence type="ECO:0000256" key="5">
    <source>
        <dbReference type="ARBA" id="ARBA00022840"/>
    </source>
</evidence>
<dbReference type="InterPro" id="IPR033738">
    <property type="entry name" value="AsnB_N"/>
</dbReference>
<dbReference type="PANTHER" id="PTHR43284">
    <property type="entry name" value="ASPARAGINE SYNTHETASE (GLUTAMINE-HYDROLYZING)"/>
    <property type="match status" value="1"/>
</dbReference>
<dbReference type="PANTHER" id="PTHR43284:SF1">
    <property type="entry name" value="ASPARAGINE SYNTHETASE"/>
    <property type="match status" value="1"/>
</dbReference>
<gene>
    <name evidence="9" type="primary">asnB</name>
    <name evidence="9" type="ORF">GCM10022246_07690</name>
</gene>
<evidence type="ECO:0000256" key="1">
    <source>
        <dbReference type="ARBA" id="ARBA00005187"/>
    </source>
</evidence>
<proteinExistence type="inferred from homology"/>
<comment type="caution">
    <text evidence="9">The sequence shown here is derived from an EMBL/GenBank/DDBJ whole genome shotgun (WGS) entry which is preliminary data.</text>
</comment>
<dbReference type="InterPro" id="IPR051786">
    <property type="entry name" value="ASN_synthetase/amidase"/>
</dbReference>
<feature type="domain" description="Glutamine amidotransferase type-2" evidence="8">
    <location>
        <begin position="2"/>
        <end position="215"/>
    </location>
</feature>
<dbReference type="InterPro" id="IPR001962">
    <property type="entry name" value="Asn_synthase"/>
</dbReference>
<dbReference type="CDD" id="cd00712">
    <property type="entry name" value="AsnB"/>
    <property type="match status" value="1"/>
</dbReference>
<reference evidence="10" key="1">
    <citation type="journal article" date="2019" name="Int. J. Syst. Evol. Microbiol.">
        <title>The Global Catalogue of Microorganisms (GCM) 10K type strain sequencing project: providing services to taxonomists for standard genome sequencing and annotation.</title>
        <authorList>
            <consortium name="The Broad Institute Genomics Platform"/>
            <consortium name="The Broad Institute Genome Sequencing Center for Infectious Disease"/>
            <person name="Wu L."/>
            <person name="Ma J."/>
        </authorList>
    </citation>
    <scope>NUCLEOTIDE SEQUENCE [LARGE SCALE GENOMIC DNA]</scope>
    <source>
        <strain evidence="10">JCM 17338</strain>
    </source>
</reference>
<dbReference type="SUPFAM" id="SSF56235">
    <property type="entry name" value="N-terminal nucleophile aminohydrolases (Ntn hydrolases)"/>
    <property type="match status" value="1"/>
</dbReference>
<evidence type="ECO:0000313" key="9">
    <source>
        <dbReference type="EMBL" id="GAA3956176.1"/>
    </source>
</evidence>
<keyword evidence="4" id="KW-0547">Nucleotide-binding</keyword>
<dbReference type="NCBIfam" id="TIGR01536">
    <property type="entry name" value="asn_synth_AEB"/>
    <property type="match status" value="1"/>
</dbReference>